<feature type="chain" id="PRO_5017733721" evidence="2">
    <location>
        <begin position="31"/>
        <end position="656"/>
    </location>
</feature>
<accession>A0A3D4V4D0</accession>
<gene>
    <name evidence="3" type="ORF">DGD08_02020</name>
</gene>
<proteinExistence type="predicted"/>
<dbReference type="Pfam" id="PF05960">
    <property type="entry name" value="DUF885"/>
    <property type="match status" value="1"/>
</dbReference>
<dbReference type="Proteomes" id="UP000264071">
    <property type="component" value="Unassembled WGS sequence"/>
</dbReference>
<feature type="compositionally biased region" description="Low complexity" evidence="1">
    <location>
        <begin position="196"/>
        <end position="215"/>
    </location>
</feature>
<evidence type="ECO:0000256" key="2">
    <source>
        <dbReference type="SAM" id="SignalP"/>
    </source>
</evidence>
<feature type="region of interest" description="Disordered" evidence="1">
    <location>
        <begin position="193"/>
        <end position="215"/>
    </location>
</feature>
<sequence length="656" mass="73778">MRGRTAVSHSMIVAAASALTLWSHVGSAQSAGIPATTRQVFPADPKASVPALTSIMTSTSGEMADIISRYSADAGALQRRYDTPDSPSRRNRLRVFYTTWRQRLTELDFGKLSQEGKVDYVLLDNHLRYQLDLMGREDKDLAETAALLPFASALLKLQEDRRELLTMDGQKAARLLADITKQVDSLRTLLEPVPARPAGDTTTRAARPAPPRVSRTVANRAAEEVDQVRNVVTTWYRYYNGYDPLFSWWVSNPWQRLDESLRRYAQTVRQRLVGIQVATAAPAVATAAPGGAGAAAQAAGARNAAGANEPIIGDPIGTEGLAMDLRHAMIPYSAEELIAIAEKEYAFSEAEAKKAARQMGFGDNWKAAMEKIKDSYVEPGKQPDLIRDLANEAEAFFERHDWVTIPALAREDWRMEMLSPERQRVSPFFLGGENILVSYPTNDMTEEEKLMSLKGNNPHFSRAVVFHELNPGHHLQGFMTARYNAHRRMFSTPFWNEGNALYWEMFLWDHDFHVRPEDRLGALAWRMHRSARIVFSLSFHLGKMTPEQCIEYLVDKVPFERANSEAEVRRSFNGSYSPIYQAAYMLGGLQFRALYKELVMSKKMTDRQFHDAILQGGPMPISMVRARLAKTPLTRDGAAPWRFAEELPAPRPFPVK</sequence>
<name>A0A3D4V4D0_9BACT</name>
<dbReference type="InterPro" id="IPR010281">
    <property type="entry name" value="DUF885"/>
</dbReference>
<evidence type="ECO:0000313" key="4">
    <source>
        <dbReference type="Proteomes" id="UP000264071"/>
    </source>
</evidence>
<organism evidence="3 4">
    <name type="scientific">Gemmatimonas aurantiaca</name>
    <dbReference type="NCBI Taxonomy" id="173480"/>
    <lineage>
        <taxon>Bacteria</taxon>
        <taxon>Pseudomonadati</taxon>
        <taxon>Gemmatimonadota</taxon>
        <taxon>Gemmatimonadia</taxon>
        <taxon>Gemmatimonadales</taxon>
        <taxon>Gemmatimonadaceae</taxon>
        <taxon>Gemmatimonas</taxon>
    </lineage>
</organism>
<dbReference type="PANTHER" id="PTHR33361:SF2">
    <property type="entry name" value="DUF885 DOMAIN-CONTAINING PROTEIN"/>
    <property type="match status" value="1"/>
</dbReference>
<dbReference type="PANTHER" id="PTHR33361">
    <property type="entry name" value="GLR0591 PROTEIN"/>
    <property type="match status" value="1"/>
</dbReference>
<comment type="caution">
    <text evidence="3">The sequence shown here is derived from an EMBL/GenBank/DDBJ whole genome shotgun (WGS) entry which is preliminary data.</text>
</comment>
<dbReference type="AlphaFoldDB" id="A0A3D4V4D0"/>
<reference evidence="3 4" key="1">
    <citation type="journal article" date="2018" name="Nat. Biotechnol.">
        <title>A standardized bacterial taxonomy based on genome phylogeny substantially revises the tree of life.</title>
        <authorList>
            <person name="Parks D.H."/>
            <person name="Chuvochina M."/>
            <person name="Waite D.W."/>
            <person name="Rinke C."/>
            <person name="Skarshewski A."/>
            <person name="Chaumeil P.A."/>
            <person name="Hugenholtz P."/>
        </authorList>
    </citation>
    <scope>NUCLEOTIDE SEQUENCE [LARGE SCALE GENOMIC DNA]</scope>
    <source>
        <strain evidence="3">UBA8844</strain>
    </source>
</reference>
<keyword evidence="2" id="KW-0732">Signal</keyword>
<evidence type="ECO:0000256" key="1">
    <source>
        <dbReference type="SAM" id="MobiDB-lite"/>
    </source>
</evidence>
<feature type="signal peptide" evidence="2">
    <location>
        <begin position="1"/>
        <end position="30"/>
    </location>
</feature>
<evidence type="ECO:0000313" key="3">
    <source>
        <dbReference type="EMBL" id="HCT55970.1"/>
    </source>
</evidence>
<dbReference type="EMBL" id="DPIY01000002">
    <property type="protein sequence ID" value="HCT55970.1"/>
    <property type="molecule type" value="Genomic_DNA"/>
</dbReference>
<dbReference type="OMA" id="FHEMIPG"/>
<protein>
    <submittedName>
        <fullName evidence="3">DUF885 domain-containing protein</fullName>
    </submittedName>
</protein>